<dbReference type="GO" id="GO:0005737">
    <property type="term" value="C:cytoplasm"/>
    <property type="evidence" value="ECO:0007669"/>
    <property type="project" value="TreeGrafter"/>
</dbReference>
<feature type="domain" description="Helicase C-terminal" evidence="14">
    <location>
        <begin position="225"/>
        <end position="374"/>
    </location>
</feature>
<keyword evidence="5 15" id="KW-0347">Helicase</keyword>
<dbReference type="GO" id="GO:0006281">
    <property type="term" value="P:DNA repair"/>
    <property type="evidence" value="ECO:0007669"/>
    <property type="project" value="TreeGrafter"/>
</dbReference>
<comment type="similarity">
    <text evidence="1">Belongs to the helicase family. RecQ subfamily.</text>
</comment>
<dbReference type="PROSITE" id="PS51194">
    <property type="entry name" value="HELICASE_CTER"/>
    <property type="match status" value="1"/>
</dbReference>
<comment type="caution">
    <text evidence="15">The sequence shown here is derived from an EMBL/GenBank/DDBJ whole genome shotgun (WGS) entry which is preliminary data.</text>
</comment>
<dbReference type="GO" id="GO:0003677">
    <property type="term" value="F:DNA binding"/>
    <property type="evidence" value="ECO:0007669"/>
    <property type="project" value="UniProtKB-KW"/>
</dbReference>
<keyword evidence="7" id="KW-0238">DNA-binding</keyword>
<reference evidence="15" key="1">
    <citation type="journal article" date="2020" name="mSystems">
        <title>Genome- and Community-Level Interaction Insights into Carbon Utilization and Element Cycling Functions of Hydrothermarchaeota in Hydrothermal Sediment.</title>
        <authorList>
            <person name="Zhou Z."/>
            <person name="Liu Y."/>
            <person name="Xu W."/>
            <person name="Pan J."/>
            <person name="Luo Z.H."/>
            <person name="Li M."/>
        </authorList>
    </citation>
    <scope>NUCLEOTIDE SEQUENCE [LARGE SCALE GENOMIC DNA]</scope>
    <source>
        <strain evidence="15">SpSt-143</strain>
    </source>
</reference>
<dbReference type="PANTHER" id="PTHR13710:SF105">
    <property type="entry name" value="ATP-DEPENDENT DNA HELICASE Q1"/>
    <property type="match status" value="1"/>
</dbReference>
<evidence type="ECO:0000256" key="12">
    <source>
        <dbReference type="ARBA" id="ARBA00044550"/>
    </source>
</evidence>
<dbReference type="Pfam" id="PF00271">
    <property type="entry name" value="Helicase_C"/>
    <property type="match status" value="1"/>
</dbReference>
<evidence type="ECO:0000256" key="3">
    <source>
        <dbReference type="ARBA" id="ARBA00022741"/>
    </source>
</evidence>
<dbReference type="EMBL" id="DSGB01000003">
    <property type="protein sequence ID" value="HER95327.1"/>
    <property type="molecule type" value="Genomic_DNA"/>
</dbReference>
<dbReference type="InterPro" id="IPR032284">
    <property type="entry name" value="RecQ_Zn-bd"/>
</dbReference>
<dbReference type="InterPro" id="IPR014001">
    <property type="entry name" value="Helicase_ATP-bd"/>
</dbReference>
<dbReference type="InterPro" id="IPR004589">
    <property type="entry name" value="DNA_helicase_ATP-dep_RecQ"/>
</dbReference>
<dbReference type="Gene3D" id="3.40.50.300">
    <property type="entry name" value="P-loop containing nucleotide triphosphate hydrolases"/>
    <property type="match status" value="2"/>
</dbReference>
<evidence type="ECO:0000256" key="2">
    <source>
        <dbReference type="ARBA" id="ARBA00022723"/>
    </source>
</evidence>
<keyword evidence="4" id="KW-0378">Hydrolase</keyword>
<dbReference type="InterPro" id="IPR001650">
    <property type="entry name" value="Helicase_C-like"/>
</dbReference>
<evidence type="ECO:0000256" key="9">
    <source>
        <dbReference type="ARBA" id="ARBA00034617"/>
    </source>
</evidence>
<gene>
    <name evidence="15" type="ORF">ENO59_02235</name>
</gene>
<keyword evidence="6" id="KW-0067">ATP-binding</keyword>
<evidence type="ECO:0000313" key="15">
    <source>
        <dbReference type="EMBL" id="HER95327.1"/>
    </source>
</evidence>
<feature type="domain" description="Helicase ATP-binding" evidence="13">
    <location>
        <begin position="33"/>
        <end position="201"/>
    </location>
</feature>
<name>A0A7V2AZ50_RHOMR</name>
<dbReference type="GO" id="GO:0005524">
    <property type="term" value="F:ATP binding"/>
    <property type="evidence" value="ECO:0007669"/>
    <property type="project" value="UniProtKB-KW"/>
</dbReference>
<dbReference type="AlphaFoldDB" id="A0A7V2AZ50"/>
<evidence type="ECO:0000256" key="10">
    <source>
        <dbReference type="ARBA" id="ARBA00034808"/>
    </source>
</evidence>
<dbReference type="SUPFAM" id="SSF52540">
    <property type="entry name" value="P-loop containing nucleoside triphosphate hydrolases"/>
    <property type="match status" value="1"/>
</dbReference>
<dbReference type="Pfam" id="PF16124">
    <property type="entry name" value="RecQ_Zn_bind"/>
    <property type="match status" value="1"/>
</dbReference>
<evidence type="ECO:0000259" key="13">
    <source>
        <dbReference type="PROSITE" id="PS51192"/>
    </source>
</evidence>
<keyword evidence="3" id="KW-0547">Nucleotide-binding</keyword>
<dbReference type="GO" id="GO:0009378">
    <property type="term" value="F:four-way junction helicase activity"/>
    <property type="evidence" value="ECO:0007669"/>
    <property type="project" value="TreeGrafter"/>
</dbReference>
<comment type="catalytic activity">
    <reaction evidence="9">
        <text>Couples ATP hydrolysis with the unwinding of duplex DNA by translocating in the 3'-5' direction.</text>
        <dbReference type="EC" id="5.6.2.4"/>
    </reaction>
</comment>
<sequence length="578" mass="64464">MPKLTAADYEAARALLQRYWRHADFRPGQWEAIRAVLTGQDVLAIFPTGGGKSVCYQLPALLLEGLTLVVSPLIALMEDQVARLRARGIPAAFVHSALAPSATEQHWINAAHGAYRLLYLTPEQLTTHRFAALSPRLRISLLAVDEAHCVSDWGPAFRPAYLELSQVRAQLGHPPMLALTATATPSVRVDIVQKLGLRTPCVIAVGFDRPNLVWSVFETSHKAERVEAVVRTIAGAGILYCATRRSAERWAQQLARWRIPAVCYHSGLTMAERRTAHQAWLEDRARVMVATRAFGLGVDRADARFVVHTALPPSLEVYYQEAGRAGRDGHKAHAVLLFEAADIALAQALLQQTYPSTETVSRIYEVACSLAQVAIGSRPQHPIALDIARIAQLVGTSPSAVRRALELLMRQGLWEPVALRAQDVLLRFCAPAATLRRFAHQNPNARLGHFVETLLRSIPAEAFHTWWPVSLRYLERQTGLPRERLLRGLDFLRERALLGWLSAAQGQLVRFKEARAARLTFDDRLLRQAQQQAETQLEDMIRYARTPGCRRHFLRTYFGEAAPAHCHSCDHCLGGQPF</sequence>
<evidence type="ECO:0000256" key="5">
    <source>
        <dbReference type="ARBA" id="ARBA00022806"/>
    </source>
</evidence>
<evidence type="ECO:0000256" key="7">
    <source>
        <dbReference type="ARBA" id="ARBA00023125"/>
    </source>
</evidence>
<proteinExistence type="inferred from homology"/>
<dbReference type="GO" id="GO:0043590">
    <property type="term" value="C:bacterial nucleoid"/>
    <property type="evidence" value="ECO:0007669"/>
    <property type="project" value="TreeGrafter"/>
</dbReference>
<dbReference type="GO" id="GO:0016787">
    <property type="term" value="F:hydrolase activity"/>
    <property type="evidence" value="ECO:0007669"/>
    <property type="project" value="UniProtKB-KW"/>
</dbReference>
<evidence type="ECO:0000256" key="8">
    <source>
        <dbReference type="ARBA" id="ARBA00023235"/>
    </source>
</evidence>
<protein>
    <recommendedName>
        <fullName evidence="11">ATP-dependent DNA helicase RecQ</fullName>
        <ecNumber evidence="10">5.6.2.4</ecNumber>
    </recommendedName>
    <alternativeName>
        <fullName evidence="12">DNA 3'-5' helicase RecQ</fullName>
    </alternativeName>
</protein>
<dbReference type="CDD" id="cd17920">
    <property type="entry name" value="DEXHc_RecQ"/>
    <property type="match status" value="1"/>
</dbReference>
<evidence type="ECO:0000256" key="11">
    <source>
        <dbReference type="ARBA" id="ARBA00044535"/>
    </source>
</evidence>
<evidence type="ECO:0000256" key="6">
    <source>
        <dbReference type="ARBA" id="ARBA00022840"/>
    </source>
</evidence>
<organism evidence="15">
    <name type="scientific">Rhodothermus marinus</name>
    <name type="common">Rhodothermus obamensis</name>
    <dbReference type="NCBI Taxonomy" id="29549"/>
    <lineage>
        <taxon>Bacteria</taxon>
        <taxon>Pseudomonadati</taxon>
        <taxon>Rhodothermota</taxon>
        <taxon>Rhodothermia</taxon>
        <taxon>Rhodothermales</taxon>
        <taxon>Rhodothermaceae</taxon>
        <taxon>Rhodothermus</taxon>
    </lineage>
</organism>
<dbReference type="Gene3D" id="1.10.10.10">
    <property type="entry name" value="Winged helix-like DNA-binding domain superfamily/Winged helix DNA-binding domain"/>
    <property type="match status" value="1"/>
</dbReference>
<dbReference type="GO" id="GO:0046872">
    <property type="term" value="F:metal ion binding"/>
    <property type="evidence" value="ECO:0007669"/>
    <property type="project" value="UniProtKB-KW"/>
</dbReference>
<evidence type="ECO:0000259" key="14">
    <source>
        <dbReference type="PROSITE" id="PS51194"/>
    </source>
</evidence>
<dbReference type="SMART" id="SM00490">
    <property type="entry name" value="HELICc"/>
    <property type="match status" value="1"/>
</dbReference>
<keyword evidence="2" id="KW-0479">Metal-binding</keyword>
<keyword evidence="8" id="KW-0413">Isomerase</keyword>
<dbReference type="GO" id="GO:0006310">
    <property type="term" value="P:DNA recombination"/>
    <property type="evidence" value="ECO:0007669"/>
    <property type="project" value="InterPro"/>
</dbReference>
<dbReference type="EC" id="5.6.2.4" evidence="10"/>
<dbReference type="NCBIfam" id="TIGR00614">
    <property type="entry name" value="recQ_fam"/>
    <property type="match status" value="1"/>
</dbReference>
<dbReference type="InterPro" id="IPR027417">
    <property type="entry name" value="P-loop_NTPase"/>
</dbReference>
<dbReference type="PROSITE" id="PS51192">
    <property type="entry name" value="HELICASE_ATP_BIND_1"/>
    <property type="match status" value="1"/>
</dbReference>
<dbReference type="InterPro" id="IPR036388">
    <property type="entry name" value="WH-like_DNA-bd_sf"/>
</dbReference>
<dbReference type="Pfam" id="PF00270">
    <property type="entry name" value="DEAD"/>
    <property type="match status" value="1"/>
</dbReference>
<dbReference type="SMART" id="SM00487">
    <property type="entry name" value="DEXDc"/>
    <property type="match status" value="1"/>
</dbReference>
<dbReference type="PANTHER" id="PTHR13710">
    <property type="entry name" value="DNA HELICASE RECQ FAMILY MEMBER"/>
    <property type="match status" value="1"/>
</dbReference>
<dbReference type="FunFam" id="3.40.50.300:FF:001389">
    <property type="entry name" value="ATP-dependent DNA helicase RecQ"/>
    <property type="match status" value="1"/>
</dbReference>
<accession>A0A7V2AZ50</accession>
<dbReference type="InterPro" id="IPR011545">
    <property type="entry name" value="DEAD/DEAH_box_helicase_dom"/>
</dbReference>
<dbReference type="GO" id="GO:0030894">
    <property type="term" value="C:replisome"/>
    <property type="evidence" value="ECO:0007669"/>
    <property type="project" value="TreeGrafter"/>
</dbReference>
<dbReference type="GO" id="GO:0043138">
    <property type="term" value="F:3'-5' DNA helicase activity"/>
    <property type="evidence" value="ECO:0007669"/>
    <property type="project" value="UniProtKB-EC"/>
</dbReference>
<evidence type="ECO:0000256" key="4">
    <source>
        <dbReference type="ARBA" id="ARBA00022801"/>
    </source>
</evidence>
<evidence type="ECO:0000256" key="1">
    <source>
        <dbReference type="ARBA" id="ARBA00005446"/>
    </source>
</evidence>